<dbReference type="PaxDb" id="195103-CPF_1475"/>
<sequence>MSKIVTLIKNVTVITMNEHKEIIENGLVVFEKNKIVYVGTDVRTEEKLKRSGYKVEVIDGEEGILMPGMINCHTHGSMVPFRSLADDCKDRLKRYLFPLEQRLVDKELTYIGAKYAIAEMLLGGVTTFCDMYYFEDEVAKAAKELNMRGVLCETIVDFPSPDSEKAFGGIDYSIRFIEKWKNDDLITPGIAPHAPYTNTEESLKEAYKISKKYDVPITMHLAEMDYELEEYKNKYNLTPVSYLDKLGVLNSNFIAAHAVLVNEEDIEILKKNNVNISHNIGANSKGAKGIAPILKMREKGINIGLGTDGPMSGNTLDILSQMSQVGKIHKLFNKDRTLLPSIDLIEMGTIGGAKVLGIDKEVGSIEVGKKADLTLIETKSVNMQPIYDYYATIVYSANSSNVELVVVDGKIVVKDKKLVSASFSEVRKDLLGLTEKIKKISKEL</sequence>
<dbReference type="InterPro" id="IPR006680">
    <property type="entry name" value="Amidohydro-rel"/>
</dbReference>
<proteinExistence type="predicted"/>
<reference evidence="3 4" key="1">
    <citation type="journal article" date="2006" name="Genome Res.">
        <title>Skewed genomic variability in strains of the toxigenic bacterial pathogen, Clostridium perfringens.</title>
        <authorList>
            <person name="Myers G.S."/>
            <person name="Rasko D.A."/>
            <person name="Cheung J.K."/>
            <person name="Ravel J."/>
            <person name="Seshadri R."/>
            <person name="Deboy R.T."/>
            <person name="Ren Q."/>
            <person name="Varga J."/>
            <person name="Awad M.M."/>
            <person name="Brinkac L.M."/>
            <person name="Daugherty S.C."/>
            <person name="Haft D.H."/>
            <person name="Dodson R.J."/>
            <person name="Madupu R."/>
            <person name="Nelson W.C."/>
            <person name="Rosovitz M.J."/>
            <person name="Sullivan S.A."/>
            <person name="Khouri H."/>
            <person name="Dimitrov G.I."/>
            <person name="Watkins K.L."/>
            <person name="Mulligan S."/>
            <person name="Benton J."/>
            <person name="Radune D."/>
            <person name="Fisher D.J."/>
            <person name="Atkins H.S."/>
            <person name="Hiscox T."/>
            <person name="Jost B.H."/>
            <person name="Billington S.J."/>
            <person name="Songer J.G."/>
            <person name="McClane B.A."/>
            <person name="Titball R.W."/>
            <person name="Rood J.I."/>
            <person name="Melville S.B."/>
            <person name="Paulsen I.T."/>
        </authorList>
    </citation>
    <scope>NUCLEOTIDE SEQUENCE [LARGE SCALE GENOMIC DNA]</scope>
    <source>
        <strain evidence="4">ATCC 13124 / DSM 756 / JCM 1290 / NCIMB 6125 / NCTC 8237 / S 107 / Type A</strain>
    </source>
</reference>
<accession>A0A0H2YR34</accession>
<evidence type="ECO:0000256" key="1">
    <source>
        <dbReference type="ARBA" id="ARBA00022801"/>
    </source>
</evidence>
<dbReference type="SUPFAM" id="SSF51338">
    <property type="entry name" value="Composite domain of metallo-dependent hydrolases"/>
    <property type="match status" value="1"/>
</dbReference>
<dbReference type="STRING" id="195103.CPF_1475"/>
<evidence type="ECO:0000313" key="3">
    <source>
        <dbReference type="EMBL" id="ABG83456.1"/>
    </source>
</evidence>
<keyword evidence="4" id="KW-1185">Reference proteome</keyword>
<dbReference type="Gene3D" id="3.20.20.140">
    <property type="entry name" value="Metal-dependent hydrolases"/>
    <property type="match status" value="1"/>
</dbReference>
<feature type="domain" description="Amidohydrolase-related" evidence="2">
    <location>
        <begin position="64"/>
        <end position="412"/>
    </location>
</feature>
<dbReference type="PANTHER" id="PTHR43794:SF11">
    <property type="entry name" value="AMIDOHYDROLASE-RELATED DOMAIN-CONTAINING PROTEIN"/>
    <property type="match status" value="1"/>
</dbReference>
<dbReference type="InterPro" id="IPR032466">
    <property type="entry name" value="Metal_Hydrolase"/>
</dbReference>
<gene>
    <name evidence="3" type="ordered locus">CPF_1475</name>
</gene>
<dbReference type="PANTHER" id="PTHR43794">
    <property type="entry name" value="AMINOHYDROLASE SSNA-RELATED"/>
    <property type="match status" value="1"/>
</dbReference>
<keyword evidence="1" id="KW-0378">Hydrolase</keyword>
<dbReference type="EMBL" id="CP000246">
    <property type="protein sequence ID" value="ABG83456.1"/>
    <property type="molecule type" value="Genomic_DNA"/>
</dbReference>
<dbReference type="Proteomes" id="UP000001823">
    <property type="component" value="Chromosome"/>
</dbReference>
<dbReference type="SUPFAM" id="SSF51556">
    <property type="entry name" value="Metallo-dependent hydrolases"/>
    <property type="match status" value="1"/>
</dbReference>
<organism evidence="3 4">
    <name type="scientific">Clostridium perfringens (strain ATCC 13124 / DSM 756 / JCM 1290 / NCIMB 6125 / NCTC 8237 / Type A)</name>
    <dbReference type="NCBI Taxonomy" id="195103"/>
    <lineage>
        <taxon>Bacteria</taxon>
        <taxon>Bacillati</taxon>
        <taxon>Bacillota</taxon>
        <taxon>Clostridia</taxon>
        <taxon>Eubacteriales</taxon>
        <taxon>Clostridiaceae</taxon>
        <taxon>Clostridium</taxon>
    </lineage>
</organism>
<dbReference type="HOGENOM" id="CLU_012358_2_0_9"/>
<dbReference type="InterPro" id="IPR011059">
    <property type="entry name" value="Metal-dep_hydrolase_composite"/>
</dbReference>
<dbReference type="CDD" id="cd01298">
    <property type="entry name" value="ATZ_TRZ_like"/>
    <property type="match status" value="1"/>
</dbReference>
<dbReference type="GO" id="GO:0016810">
    <property type="term" value="F:hydrolase activity, acting on carbon-nitrogen (but not peptide) bonds"/>
    <property type="evidence" value="ECO:0007669"/>
    <property type="project" value="InterPro"/>
</dbReference>
<protein>
    <submittedName>
        <fullName evidence="3">Amidohydrolase domain protein</fullName>
    </submittedName>
</protein>
<dbReference type="RefSeq" id="WP_003462412.1">
    <property type="nucleotide sequence ID" value="NC_008261.1"/>
</dbReference>
<dbReference type="KEGG" id="cpf:CPF_1475"/>
<name>A0A0H2YR34_CLOP1</name>
<dbReference type="Gene3D" id="2.30.40.10">
    <property type="entry name" value="Urease, subunit C, domain 1"/>
    <property type="match status" value="1"/>
</dbReference>
<evidence type="ECO:0000259" key="2">
    <source>
        <dbReference type="Pfam" id="PF01979"/>
    </source>
</evidence>
<evidence type="ECO:0000313" key="4">
    <source>
        <dbReference type="Proteomes" id="UP000001823"/>
    </source>
</evidence>
<dbReference type="Pfam" id="PF01979">
    <property type="entry name" value="Amidohydro_1"/>
    <property type="match status" value="1"/>
</dbReference>
<dbReference type="AlphaFoldDB" id="A0A0H2YR34"/>
<dbReference type="InterPro" id="IPR050287">
    <property type="entry name" value="MTA/SAH_deaminase"/>
</dbReference>
<dbReference type="eggNOG" id="COG0402">
    <property type="taxonomic scope" value="Bacteria"/>
</dbReference>